<gene>
    <name evidence="3" type="ORF">MEUPH1_LOCUS30522</name>
</gene>
<feature type="domain" description="DUF4371" evidence="2">
    <location>
        <begin position="256"/>
        <end position="493"/>
    </location>
</feature>
<keyword evidence="4" id="KW-1185">Reference proteome</keyword>
<evidence type="ECO:0000313" key="4">
    <source>
        <dbReference type="Proteomes" id="UP001160148"/>
    </source>
</evidence>
<dbReference type="Pfam" id="PF14291">
    <property type="entry name" value="DUF4371"/>
    <property type="match status" value="1"/>
</dbReference>
<evidence type="ECO:0008006" key="5">
    <source>
        <dbReference type="Google" id="ProtNLM"/>
    </source>
</evidence>
<dbReference type="EMBL" id="CARXXK010001672">
    <property type="protein sequence ID" value="CAI6377232.1"/>
    <property type="molecule type" value="Genomic_DNA"/>
</dbReference>
<proteinExistence type="predicted"/>
<dbReference type="InterPro" id="IPR008906">
    <property type="entry name" value="HATC_C_dom"/>
</dbReference>
<evidence type="ECO:0000259" key="2">
    <source>
        <dbReference type="Pfam" id="PF14291"/>
    </source>
</evidence>
<name>A0AAV0YCB7_9HEMI</name>
<dbReference type="InterPro" id="IPR012337">
    <property type="entry name" value="RNaseH-like_sf"/>
</dbReference>
<evidence type="ECO:0000313" key="3">
    <source>
        <dbReference type="EMBL" id="CAI6377232.1"/>
    </source>
</evidence>
<dbReference type="GO" id="GO:0046983">
    <property type="term" value="F:protein dimerization activity"/>
    <property type="evidence" value="ECO:0007669"/>
    <property type="project" value="InterPro"/>
</dbReference>
<dbReference type="InterPro" id="IPR025398">
    <property type="entry name" value="DUF4371"/>
</dbReference>
<evidence type="ECO:0000259" key="1">
    <source>
        <dbReference type="Pfam" id="PF05699"/>
    </source>
</evidence>
<reference evidence="3 4" key="1">
    <citation type="submission" date="2023-01" db="EMBL/GenBank/DDBJ databases">
        <authorList>
            <person name="Whitehead M."/>
        </authorList>
    </citation>
    <scope>NUCLEOTIDE SEQUENCE [LARGE SCALE GENOMIC DNA]</scope>
</reference>
<comment type="caution">
    <text evidence="3">The sequence shown here is derived from an EMBL/GenBank/DDBJ whole genome shotgun (WGS) entry which is preliminary data.</text>
</comment>
<dbReference type="PANTHER" id="PTHR45749">
    <property type="match status" value="1"/>
</dbReference>
<protein>
    <recommendedName>
        <fullName evidence="5">Zinc finger MYM-type protein 1-like</fullName>
    </recommendedName>
</protein>
<dbReference type="AlphaFoldDB" id="A0AAV0YCB7"/>
<dbReference type="Pfam" id="PF05699">
    <property type="entry name" value="Dimer_Tnp_hAT"/>
    <property type="match status" value="1"/>
</dbReference>
<sequence>MGANKKLSGSGYRKQAKLKQLKHVELIKTCRKLDGIFKPSTIPNTDDKLEILNQGKQIQMNPDYSIVNNSEQHEPTQISGNIETENTDDKLEILNQGTQIQMNPDYLNVNNSEQHEPTQISGNIETENSVSEINTDILLSKNNEVIADVLFELEPNDNPGCDPALWKINELTIEYICVNGFSQDLNDLNFTKSKRAYTKVHKGSTKTYYRFCNKNYWNTRLTNGDSFKRNFILYSESKGVIYCIPCLLFGNLNSPSFASKVFSNWKRADELISQHENSLKHRSNILAMKNRGQILQRIDQQIIQQIENERMYWINVLKRVVAIVKTLASRGLAFRGHTSKIGCPHNGNFMMALELLAEFDPFISNHISTNGNPGKGHTSYLSYYIYEQFILLMSKKVENTIIQDVNTSRYFSISVDSTPDITHTDQLSLVVRYIDESGNVFERFLCFMNNVGHKAENMAEAVITILNKYNLNLNYLRGQSYDNASNMSGSYSGLQARIKLINPLAKFVPCSARSLNLVGQNAASCCREAIHFFNFLQNLYTFFSASTYRWQILNSSIKRMSDTRWSARDDACHSLNKNWSSIENALIKIGGNEKEKPAIRCEANGILKILKSLETSFLSIFWGDILHRFNIVSKKLQSVNIDLSVVVELYQSLINYVGDVRTDKDYSNFKNTAIDKCGIMNFRTTAKRQKKIKKCSDDSSTENIVTDFKINTYFVILDQLKSELLKRKIAYDSLLKNYSFFFKLTELTAADIRISADILRNEYNTDLGTSFSNECIHFGSYIKTISNPPQSIQDMLIFIRKNELKDIFPYVDIALRMLLCTPVSNCSTERSFSVLKRIKSYLRSSIGEERLSALAIMNIEADITTTISYDNIIQEFAQDRARRKI</sequence>
<organism evidence="3 4">
    <name type="scientific">Macrosiphum euphorbiae</name>
    <name type="common">potato aphid</name>
    <dbReference type="NCBI Taxonomy" id="13131"/>
    <lineage>
        <taxon>Eukaryota</taxon>
        <taxon>Metazoa</taxon>
        <taxon>Ecdysozoa</taxon>
        <taxon>Arthropoda</taxon>
        <taxon>Hexapoda</taxon>
        <taxon>Insecta</taxon>
        <taxon>Pterygota</taxon>
        <taxon>Neoptera</taxon>
        <taxon>Paraneoptera</taxon>
        <taxon>Hemiptera</taxon>
        <taxon>Sternorrhyncha</taxon>
        <taxon>Aphidomorpha</taxon>
        <taxon>Aphidoidea</taxon>
        <taxon>Aphididae</taxon>
        <taxon>Macrosiphini</taxon>
        <taxon>Macrosiphum</taxon>
    </lineage>
</organism>
<feature type="domain" description="HAT C-terminal dimerisation" evidence="1">
    <location>
        <begin position="793"/>
        <end position="862"/>
    </location>
</feature>
<accession>A0AAV0YCB7</accession>
<dbReference type="SUPFAM" id="SSF53098">
    <property type="entry name" value="Ribonuclease H-like"/>
    <property type="match status" value="1"/>
</dbReference>
<dbReference type="Proteomes" id="UP001160148">
    <property type="component" value="Unassembled WGS sequence"/>
</dbReference>
<dbReference type="PANTHER" id="PTHR45749:SF23">
    <property type="entry name" value="ZINC FINGER MYM-TYPE PROTEIN 1-LIKE"/>
    <property type="match status" value="1"/>
</dbReference>